<keyword evidence="3" id="KW-1185">Reference proteome</keyword>
<keyword evidence="1" id="KW-0472">Membrane</keyword>
<proteinExistence type="predicted"/>
<sequence length="60" mass="6970">MNLHRGRKISLLWKEVRELIRADSMKRGNDGGIVREFIGGCYFSYFLILLMDGSGRKFFA</sequence>
<protein>
    <submittedName>
        <fullName evidence="2">Uncharacterized protein</fullName>
    </submittedName>
</protein>
<gene>
    <name evidence="2" type="ORF">DPC56_07865</name>
</gene>
<dbReference type="Proteomes" id="UP000249782">
    <property type="component" value="Unassembled WGS sequence"/>
</dbReference>
<dbReference type="RefSeq" id="WP_112094526.1">
    <property type="nucleotide sequence ID" value="NZ_QLOE01000014.1"/>
</dbReference>
<accession>A0A328P856</accession>
<organism evidence="2 3">
    <name type="scientific">Methanothermobacter tenebrarum</name>
    <dbReference type="NCBI Taxonomy" id="680118"/>
    <lineage>
        <taxon>Archaea</taxon>
        <taxon>Methanobacteriati</taxon>
        <taxon>Methanobacteriota</taxon>
        <taxon>Methanomada group</taxon>
        <taxon>Methanobacteria</taxon>
        <taxon>Methanobacteriales</taxon>
        <taxon>Methanobacteriaceae</taxon>
        <taxon>Methanothermobacter</taxon>
    </lineage>
</organism>
<feature type="transmembrane region" description="Helical" evidence="1">
    <location>
        <begin position="33"/>
        <end position="51"/>
    </location>
</feature>
<evidence type="ECO:0000313" key="2">
    <source>
        <dbReference type="EMBL" id="RAO78487.1"/>
    </source>
</evidence>
<name>A0A328P856_9EURY</name>
<reference evidence="2 3" key="1">
    <citation type="submission" date="2018-06" db="EMBL/GenBank/DDBJ databases">
        <title>Draft genome sequence of hyperthermophilic methanogen Methanothermobacter tenebrarum sp. MCM-B 1447.</title>
        <authorList>
            <person name="Pore S.D."/>
            <person name="Dagar S."/>
            <person name="Dhakephalkar P.K."/>
        </authorList>
    </citation>
    <scope>NUCLEOTIDE SEQUENCE [LARGE SCALE GENOMIC DNA]</scope>
    <source>
        <strain evidence="2 3">MCM B 1447</strain>
    </source>
</reference>
<comment type="caution">
    <text evidence="2">The sequence shown here is derived from an EMBL/GenBank/DDBJ whole genome shotgun (WGS) entry which is preliminary data.</text>
</comment>
<keyword evidence="1" id="KW-0812">Transmembrane</keyword>
<evidence type="ECO:0000256" key="1">
    <source>
        <dbReference type="SAM" id="Phobius"/>
    </source>
</evidence>
<dbReference type="AlphaFoldDB" id="A0A328P856"/>
<keyword evidence="1" id="KW-1133">Transmembrane helix</keyword>
<dbReference type="EMBL" id="QLOE01000014">
    <property type="protein sequence ID" value="RAO78487.1"/>
    <property type="molecule type" value="Genomic_DNA"/>
</dbReference>
<evidence type="ECO:0000313" key="3">
    <source>
        <dbReference type="Proteomes" id="UP000249782"/>
    </source>
</evidence>